<gene>
    <name evidence="6" type="primary">ackA</name>
    <name evidence="8" type="ORF">D3P96_06205</name>
</gene>
<dbReference type="CDD" id="cd24010">
    <property type="entry name" value="ASKHA_NBD_AcK_PK"/>
    <property type="match status" value="1"/>
</dbReference>
<dbReference type="InterPro" id="IPR004372">
    <property type="entry name" value="Ac/propionate_kinase"/>
</dbReference>
<feature type="binding site" evidence="6">
    <location>
        <begin position="281"/>
        <end position="283"/>
    </location>
    <ligand>
        <name>ATP</name>
        <dbReference type="ChEBI" id="CHEBI:30616"/>
    </ligand>
</feature>
<dbReference type="InterPro" id="IPR043129">
    <property type="entry name" value="ATPase_NBD"/>
</dbReference>
<comment type="subcellular location">
    <subcellularLocation>
        <location evidence="6">Cytoplasm</location>
    </subcellularLocation>
</comment>
<evidence type="ECO:0000256" key="3">
    <source>
        <dbReference type="ARBA" id="ARBA00022741"/>
    </source>
</evidence>
<dbReference type="GO" id="GO:0008776">
    <property type="term" value="F:acetate kinase activity"/>
    <property type="evidence" value="ECO:0007669"/>
    <property type="project" value="UniProtKB-UniRule"/>
</dbReference>
<dbReference type="SUPFAM" id="SSF53067">
    <property type="entry name" value="Actin-like ATPase domain"/>
    <property type="match status" value="2"/>
</dbReference>
<comment type="pathway">
    <text evidence="6">Metabolic intermediate biosynthesis; acetyl-CoA biosynthesis; acetyl-CoA from acetate: step 1/2.</text>
</comment>
<dbReference type="RefSeq" id="WP_124943501.1">
    <property type="nucleotide sequence ID" value="NZ_RHGY01000006.1"/>
</dbReference>
<feature type="site" description="Transition state stabilizer" evidence="6">
    <location>
        <position position="178"/>
    </location>
</feature>
<evidence type="ECO:0000256" key="5">
    <source>
        <dbReference type="ARBA" id="ARBA00022840"/>
    </source>
</evidence>
<evidence type="ECO:0000313" key="8">
    <source>
        <dbReference type="EMBL" id="RRG17745.1"/>
    </source>
</evidence>
<sequence length="398" mass="44109">MSKTLAINAGSSSLKFQLLEMPAEKVIAKGQVERIGMDEGVFTLKYNGEKTEVLKAFPDHRAAIEEMLEQFNDKQVVADLSEITGVGHRVVAGGEWFNKSVIVDDEVLEKINRLAAYAPLHNPANAAGIEIFRELLPDAVSVAVFDTAFHQTMPRENYLYSLPYEYYTKYGARKYGAHGTSHRYVSERTSEILGQPLKGMNLITLHLGAGASITAVKDGKSLDTSMGFTPLAGITMATRSGDVDPSLVYYIQEHEGLTNEQMLYILNNKSGLLGISTLSSDMRDLEEVEETNEHAKLAMDIFIDRVVRYIGQYYVEMGGVDALTFTAGIGENAAEVREKIINRLEFMGIKIDPEANKTRGEEKIISTDDSAAKVLVVPTNEELEIARDVEMLKNKQDR</sequence>
<keyword evidence="2 6" id="KW-0808">Transferase</keyword>
<comment type="function">
    <text evidence="6">Catalyzes the formation of acetyl phosphate from acetate and ATP. Can also catalyze the reverse reaction.</text>
</comment>
<dbReference type="Pfam" id="PF00871">
    <property type="entry name" value="Acetate_kinase"/>
    <property type="match status" value="1"/>
</dbReference>
<feature type="binding site" evidence="6">
    <location>
        <position position="15"/>
    </location>
    <ligand>
        <name>ATP</name>
        <dbReference type="ChEBI" id="CHEBI:30616"/>
    </ligand>
</feature>
<feature type="binding site" evidence="6">
    <location>
        <position position="8"/>
    </location>
    <ligand>
        <name>Mg(2+)</name>
        <dbReference type="ChEBI" id="CHEBI:18420"/>
    </ligand>
</feature>
<keyword evidence="5 6" id="KW-0067">ATP-binding</keyword>
<keyword evidence="6" id="KW-0963">Cytoplasm</keyword>
<dbReference type="PROSITE" id="PS01075">
    <property type="entry name" value="ACETATE_KINASE_1"/>
    <property type="match status" value="1"/>
</dbReference>
<name>A0A3P2REB2_WEIVI</name>
<dbReference type="GO" id="GO:0006085">
    <property type="term" value="P:acetyl-CoA biosynthetic process"/>
    <property type="evidence" value="ECO:0007669"/>
    <property type="project" value="UniProtKB-UniRule"/>
</dbReference>
<dbReference type="GO" id="GO:0006083">
    <property type="term" value="P:acetate metabolic process"/>
    <property type="evidence" value="ECO:0007669"/>
    <property type="project" value="TreeGrafter"/>
</dbReference>
<dbReference type="InterPro" id="IPR000890">
    <property type="entry name" value="Aliphatic_acid_kin_short-chain"/>
</dbReference>
<keyword evidence="6" id="KW-0460">Magnesium</keyword>
<dbReference type="EMBL" id="RHGY01000006">
    <property type="protein sequence ID" value="RRG17745.1"/>
    <property type="molecule type" value="Genomic_DNA"/>
</dbReference>
<dbReference type="PRINTS" id="PR00471">
    <property type="entry name" value="ACETATEKNASE"/>
</dbReference>
<comment type="subunit">
    <text evidence="6">Homodimer.</text>
</comment>
<dbReference type="OrthoDB" id="9802453at2"/>
<dbReference type="PIRSF" id="PIRSF000722">
    <property type="entry name" value="Acetate_prop_kin"/>
    <property type="match status" value="1"/>
</dbReference>
<feature type="binding site" evidence="6">
    <location>
        <begin position="328"/>
        <end position="332"/>
    </location>
    <ligand>
        <name>ATP</name>
        <dbReference type="ChEBI" id="CHEBI:30616"/>
    </ligand>
</feature>
<dbReference type="PANTHER" id="PTHR21060">
    <property type="entry name" value="ACETATE KINASE"/>
    <property type="match status" value="1"/>
</dbReference>
<comment type="cofactor">
    <cofactor evidence="6">
        <name>Mg(2+)</name>
        <dbReference type="ChEBI" id="CHEBI:18420"/>
    </cofactor>
    <cofactor evidence="6">
        <name>Mn(2+)</name>
        <dbReference type="ChEBI" id="CHEBI:29035"/>
    </cofactor>
    <text evidence="6">Mg(2+). Can also accept Mn(2+).</text>
</comment>
<feature type="binding site" evidence="6">
    <location>
        <position position="89"/>
    </location>
    <ligand>
        <name>substrate</name>
    </ligand>
</feature>
<keyword evidence="4 6" id="KW-0418">Kinase</keyword>
<dbReference type="GO" id="GO:0005737">
    <property type="term" value="C:cytoplasm"/>
    <property type="evidence" value="ECO:0007669"/>
    <property type="project" value="UniProtKB-SubCell"/>
</dbReference>
<dbReference type="EC" id="2.7.2.1" evidence="6"/>
<feature type="binding site" evidence="6">
    <location>
        <begin position="206"/>
        <end position="210"/>
    </location>
    <ligand>
        <name>ATP</name>
        <dbReference type="ChEBI" id="CHEBI:30616"/>
    </ligand>
</feature>
<proteinExistence type="inferred from homology"/>
<dbReference type="GO" id="GO:0000287">
    <property type="term" value="F:magnesium ion binding"/>
    <property type="evidence" value="ECO:0007669"/>
    <property type="project" value="UniProtKB-UniRule"/>
</dbReference>
<dbReference type="Gene3D" id="3.30.420.40">
    <property type="match status" value="2"/>
</dbReference>
<evidence type="ECO:0000256" key="7">
    <source>
        <dbReference type="RuleBase" id="RU003835"/>
    </source>
</evidence>
<feature type="site" description="Transition state stabilizer" evidence="6">
    <location>
        <position position="239"/>
    </location>
</feature>
<evidence type="ECO:0000256" key="4">
    <source>
        <dbReference type="ARBA" id="ARBA00022777"/>
    </source>
</evidence>
<evidence type="ECO:0000256" key="6">
    <source>
        <dbReference type="HAMAP-Rule" id="MF_00020"/>
    </source>
</evidence>
<evidence type="ECO:0000256" key="1">
    <source>
        <dbReference type="ARBA" id="ARBA00008748"/>
    </source>
</evidence>
<dbReference type="NCBIfam" id="TIGR00016">
    <property type="entry name" value="ackA"/>
    <property type="match status" value="1"/>
</dbReference>
<comment type="caution">
    <text evidence="8">The sequence shown here is derived from an EMBL/GenBank/DDBJ whole genome shotgun (WGS) entry which is preliminary data.</text>
</comment>
<feature type="binding site" evidence="6">
    <location>
        <position position="381"/>
    </location>
    <ligand>
        <name>Mg(2+)</name>
        <dbReference type="ChEBI" id="CHEBI:18420"/>
    </ligand>
</feature>
<comment type="catalytic activity">
    <reaction evidence="6">
        <text>acetate + ATP = acetyl phosphate + ADP</text>
        <dbReference type="Rhea" id="RHEA:11352"/>
        <dbReference type="ChEBI" id="CHEBI:22191"/>
        <dbReference type="ChEBI" id="CHEBI:30089"/>
        <dbReference type="ChEBI" id="CHEBI:30616"/>
        <dbReference type="ChEBI" id="CHEBI:456216"/>
        <dbReference type="EC" id="2.7.2.1"/>
    </reaction>
</comment>
<dbReference type="PROSITE" id="PS01076">
    <property type="entry name" value="ACETATE_KINASE_2"/>
    <property type="match status" value="1"/>
</dbReference>
<reference evidence="8 9" key="1">
    <citation type="submission" date="2018-10" db="EMBL/GenBank/DDBJ databases">
        <title>Draft genome sequence of Weissella viridescens UCO-SMC3.</title>
        <authorList>
            <person name="Garcia-Cancino A."/>
            <person name="Espinoza-Monje M."/>
            <person name="Albarracin L."/>
            <person name="Garcia-Castillo V."/>
            <person name="Campos-Martin J."/>
            <person name="Nakano Y."/>
            <person name="Guitierrez-Zamorano C."/>
            <person name="Ikeda-Ohtsubo W."/>
            <person name="Morita H."/>
            <person name="Kitazawa H."/>
            <person name="Villena J."/>
        </authorList>
    </citation>
    <scope>NUCLEOTIDE SEQUENCE [LARGE SCALE GENOMIC DNA]</scope>
    <source>
        <strain evidence="8 9">UCO-SMC3</strain>
    </source>
</reference>
<comment type="similarity">
    <text evidence="1 6 7">Belongs to the acetokinase family.</text>
</comment>
<keyword evidence="3 6" id="KW-0547">Nucleotide-binding</keyword>
<organism evidence="8 9">
    <name type="scientific">Weissella viridescens</name>
    <name type="common">Lactobacillus viridescens</name>
    <dbReference type="NCBI Taxonomy" id="1629"/>
    <lineage>
        <taxon>Bacteria</taxon>
        <taxon>Bacillati</taxon>
        <taxon>Bacillota</taxon>
        <taxon>Bacilli</taxon>
        <taxon>Lactobacillales</taxon>
        <taxon>Lactobacillaceae</taxon>
        <taxon>Weissella</taxon>
    </lineage>
</organism>
<evidence type="ECO:0000313" key="9">
    <source>
        <dbReference type="Proteomes" id="UP000275836"/>
    </source>
</evidence>
<dbReference type="GO" id="GO:0005524">
    <property type="term" value="F:ATP binding"/>
    <property type="evidence" value="ECO:0007669"/>
    <property type="project" value="UniProtKB-KW"/>
</dbReference>
<dbReference type="HAMAP" id="MF_00020">
    <property type="entry name" value="Acetate_kinase"/>
    <property type="match status" value="1"/>
</dbReference>
<accession>A0A3P2REB2</accession>
<dbReference type="Proteomes" id="UP000275836">
    <property type="component" value="Unassembled WGS sequence"/>
</dbReference>
<dbReference type="InterPro" id="IPR023865">
    <property type="entry name" value="Aliphatic_acid_kinase_CS"/>
</dbReference>
<evidence type="ECO:0000256" key="2">
    <source>
        <dbReference type="ARBA" id="ARBA00022679"/>
    </source>
</evidence>
<dbReference type="PANTHER" id="PTHR21060:SF15">
    <property type="entry name" value="ACETATE KINASE-RELATED"/>
    <property type="match status" value="1"/>
</dbReference>
<protein>
    <recommendedName>
        <fullName evidence="6">Acetate kinase</fullName>
        <ecNumber evidence="6">2.7.2.1</ecNumber>
    </recommendedName>
    <alternativeName>
        <fullName evidence="6">Acetokinase</fullName>
    </alternativeName>
</protein>
<dbReference type="UniPathway" id="UPA00340">
    <property type="reaction ID" value="UER00458"/>
</dbReference>
<feature type="active site" description="Proton donor/acceptor" evidence="6">
    <location>
        <position position="146"/>
    </location>
</feature>
<dbReference type="AlphaFoldDB" id="A0A3P2REB2"/>
<keyword evidence="6" id="KW-0479">Metal-binding</keyword>